<dbReference type="KEGG" id="halu:HUG12_15075"/>
<dbReference type="GeneID" id="56038808"/>
<protein>
    <submittedName>
        <fullName evidence="3">VTT domain-containing protein</fullName>
    </submittedName>
</protein>
<dbReference type="AlphaFoldDB" id="A0A7D5QCZ1"/>
<evidence type="ECO:0000313" key="4">
    <source>
        <dbReference type="Proteomes" id="UP000509626"/>
    </source>
</evidence>
<reference evidence="3 4" key="1">
    <citation type="submission" date="2020-06" db="EMBL/GenBank/DDBJ databases">
        <title>NJ-3-1, isolated from saline soil.</title>
        <authorList>
            <person name="Cui H.L."/>
            <person name="Shi X."/>
        </authorList>
    </citation>
    <scope>NUCLEOTIDE SEQUENCE [LARGE SCALE GENOMIC DNA]</scope>
    <source>
        <strain evidence="3 4">NJ-3-1</strain>
    </source>
</reference>
<keyword evidence="1" id="KW-0812">Transmembrane</keyword>
<keyword evidence="1" id="KW-0472">Membrane</keyword>
<dbReference type="Proteomes" id="UP000509626">
    <property type="component" value="Chromosome"/>
</dbReference>
<feature type="transmembrane region" description="Helical" evidence="1">
    <location>
        <begin position="20"/>
        <end position="48"/>
    </location>
</feature>
<organism evidence="3 4">
    <name type="scientific">Halorarum salinum</name>
    <dbReference type="NCBI Taxonomy" id="2743089"/>
    <lineage>
        <taxon>Archaea</taxon>
        <taxon>Methanobacteriati</taxon>
        <taxon>Methanobacteriota</taxon>
        <taxon>Stenosarchaea group</taxon>
        <taxon>Halobacteria</taxon>
        <taxon>Halobacteriales</taxon>
        <taxon>Haloferacaceae</taxon>
        <taxon>Halorarum</taxon>
    </lineage>
</organism>
<feature type="transmembrane region" description="Helical" evidence="1">
    <location>
        <begin position="119"/>
        <end position="143"/>
    </location>
</feature>
<proteinExistence type="predicted"/>
<accession>A0A7D5QCZ1</accession>
<feature type="transmembrane region" description="Helical" evidence="1">
    <location>
        <begin position="60"/>
        <end position="81"/>
    </location>
</feature>
<feature type="transmembrane region" description="Helical" evidence="1">
    <location>
        <begin position="150"/>
        <end position="171"/>
    </location>
</feature>
<gene>
    <name evidence="3" type="ORF">HUG12_15075</name>
</gene>
<keyword evidence="4" id="KW-1185">Reference proteome</keyword>
<name>A0A7D5QCZ1_9EURY</name>
<dbReference type="InterPro" id="IPR032816">
    <property type="entry name" value="VTT_dom"/>
</dbReference>
<dbReference type="RefSeq" id="WP_179270660.1">
    <property type="nucleotide sequence ID" value="NZ_CP058579.1"/>
</dbReference>
<dbReference type="EMBL" id="CP058579">
    <property type="protein sequence ID" value="QLG64077.1"/>
    <property type="molecule type" value="Genomic_DNA"/>
</dbReference>
<evidence type="ECO:0000313" key="3">
    <source>
        <dbReference type="EMBL" id="QLG64077.1"/>
    </source>
</evidence>
<dbReference type="Pfam" id="PF09335">
    <property type="entry name" value="VTT_dom"/>
    <property type="match status" value="1"/>
</dbReference>
<keyword evidence="1" id="KW-1133">Transmembrane helix</keyword>
<sequence>MSSLLPEFGWVSSLVESATGWGGLGIIFVYSFLIAFALPGVSEIVLLAPLNLGLNAELRLLLIVLVSGVGKAVGSVFAFHIGQEAKEAGPIVRWLERSRFDVIEWSQTKTVDIARKYGYAGLALALCVPFFPDTISIYAFAVLERDYWKFALATFAGSVGRLLVTLGLWGVGNNAVALLDSFPL</sequence>
<evidence type="ECO:0000259" key="2">
    <source>
        <dbReference type="Pfam" id="PF09335"/>
    </source>
</evidence>
<feature type="domain" description="VTT" evidence="2">
    <location>
        <begin position="61"/>
        <end position="166"/>
    </location>
</feature>
<evidence type="ECO:0000256" key="1">
    <source>
        <dbReference type="SAM" id="Phobius"/>
    </source>
</evidence>